<dbReference type="InterPro" id="IPR010998">
    <property type="entry name" value="Integrase_recombinase_N"/>
</dbReference>
<evidence type="ECO:0000313" key="5">
    <source>
        <dbReference type="EMBL" id="KRL01548.1"/>
    </source>
</evidence>
<dbReference type="eggNOG" id="COG0582">
    <property type="taxonomic scope" value="Bacteria"/>
</dbReference>
<keyword evidence="3" id="KW-0175">Coiled coil</keyword>
<dbReference type="Gene3D" id="1.10.150.130">
    <property type="match status" value="1"/>
</dbReference>
<evidence type="ECO:0000256" key="2">
    <source>
        <dbReference type="PROSITE-ProRule" id="PRU01248"/>
    </source>
</evidence>
<feature type="coiled-coil region" evidence="3">
    <location>
        <begin position="36"/>
        <end position="79"/>
    </location>
</feature>
<dbReference type="InterPro" id="IPR044068">
    <property type="entry name" value="CB"/>
</dbReference>
<dbReference type="RefSeq" id="WP_008460743.1">
    <property type="nucleotide sequence ID" value="NZ_AZDU01000026.1"/>
</dbReference>
<organism evidence="5 6">
    <name type="scientific">Lactobacillus equicursoris DSM 19284 = JCM 14600 = CIP 110162</name>
    <dbReference type="NCBI Taxonomy" id="1293597"/>
    <lineage>
        <taxon>Bacteria</taxon>
        <taxon>Bacillati</taxon>
        <taxon>Bacillota</taxon>
        <taxon>Bacilli</taxon>
        <taxon>Lactobacillales</taxon>
        <taxon>Lactobacillaceae</taxon>
        <taxon>Lactobacillus</taxon>
    </lineage>
</organism>
<dbReference type="SUPFAM" id="SSF56349">
    <property type="entry name" value="DNA breaking-rejoining enzymes"/>
    <property type="match status" value="1"/>
</dbReference>
<sequence>MAVTLMEKGRHAGMWKVRVQPRDKNGARISVPTQYVEGTKKDAEKLERKLLVEAEEAVYDNYDAKKASLSESLERYIKNESELGRWEYATKKDWNYTLKLVQKYFGQTKLRDIDEKDIRWFARKYVADHGVTVSKDSTVSRRLQHLRQFFKENSILPNPVPDRALAKFFRKGEFSVKKESYIFTDEEISRIKAEVMLEIENMKSRPQFWGTKLMILVALCGTGMRP</sequence>
<gene>
    <name evidence="5" type="ORF">FC20_GL000846</name>
</gene>
<dbReference type="Proteomes" id="UP000051074">
    <property type="component" value="Unassembled WGS sequence"/>
</dbReference>
<dbReference type="PROSITE" id="PS51900">
    <property type="entry name" value="CB"/>
    <property type="match status" value="1"/>
</dbReference>
<feature type="domain" description="Core-binding (CB)" evidence="4">
    <location>
        <begin position="71"/>
        <end position="154"/>
    </location>
</feature>
<dbReference type="PATRIC" id="fig|1293597.4.peg.919"/>
<accession>K0NZ06</accession>
<evidence type="ECO:0000256" key="3">
    <source>
        <dbReference type="SAM" id="Coils"/>
    </source>
</evidence>
<dbReference type="GO" id="GO:0015074">
    <property type="term" value="P:DNA integration"/>
    <property type="evidence" value="ECO:0007669"/>
    <property type="project" value="InterPro"/>
</dbReference>
<dbReference type="InterPro" id="IPR004107">
    <property type="entry name" value="Integrase_SAM-like_N"/>
</dbReference>
<dbReference type="AlphaFoldDB" id="K0NZ06"/>
<dbReference type="Pfam" id="PF02899">
    <property type="entry name" value="Phage_int_SAM_1"/>
    <property type="match status" value="1"/>
</dbReference>
<protein>
    <submittedName>
        <fullName evidence="5">Integrase</fullName>
    </submittedName>
</protein>
<comment type="caution">
    <text evidence="5">The sequence shown here is derived from an EMBL/GenBank/DDBJ whole genome shotgun (WGS) entry which is preliminary data.</text>
</comment>
<reference evidence="5 6" key="1">
    <citation type="journal article" date="2015" name="Genome Announc.">
        <title>Expanding the biotechnology potential of lactobacilli through comparative genomics of 213 strains and associated genera.</title>
        <authorList>
            <person name="Sun Z."/>
            <person name="Harris H.M."/>
            <person name="McCann A."/>
            <person name="Guo C."/>
            <person name="Argimon S."/>
            <person name="Zhang W."/>
            <person name="Yang X."/>
            <person name="Jeffery I.B."/>
            <person name="Cooney J.C."/>
            <person name="Kagawa T.F."/>
            <person name="Liu W."/>
            <person name="Song Y."/>
            <person name="Salvetti E."/>
            <person name="Wrobel A."/>
            <person name="Rasinkangas P."/>
            <person name="Parkhill J."/>
            <person name="Rea M.C."/>
            <person name="O'Sullivan O."/>
            <person name="Ritari J."/>
            <person name="Douillard F.P."/>
            <person name="Paul Ross R."/>
            <person name="Yang R."/>
            <person name="Briner A.E."/>
            <person name="Felis G.E."/>
            <person name="de Vos W.M."/>
            <person name="Barrangou R."/>
            <person name="Klaenhammer T.R."/>
            <person name="Caufield P.W."/>
            <person name="Cui Y."/>
            <person name="Zhang H."/>
            <person name="O'Toole P.W."/>
        </authorList>
    </citation>
    <scope>NUCLEOTIDE SEQUENCE [LARGE SCALE GENOMIC DNA]</scope>
    <source>
        <strain evidence="5 6">DSM 19284</strain>
    </source>
</reference>
<evidence type="ECO:0000256" key="1">
    <source>
        <dbReference type="ARBA" id="ARBA00023125"/>
    </source>
</evidence>
<name>K0NZ06_9LACO</name>
<proteinExistence type="predicted"/>
<dbReference type="GO" id="GO:0003677">
    <property type="term" value="F:DNA binding"/>
    <property type="evidence" value="ECO:0007669"/>
    <property type="project" value="UniProtKB-UniRule"/>
</dbReference>
<evidence type="ECO:0000259" key="4">
    <source>
        <dbReference type="PROSITE" id="PS51900"/>
    </source>
</evidence>
<evidence type="ECO:0000313" key="6">
    <source>
        <dbReference type="Proteomes" id="UP000051074"/>
    </source>
</evidence>
<keyword evidence="1 2" id="KW-0238">DNA-binding</keyword>
<dbReference type="STRING" id="1293597.FC20_GL000846"/>
<keyword evidence="6" id="KW-1185">Reference proteome</keyword>
<dbReference type="InterPro" id="IPR011010">
    <property type="entry name" value="DNA_brk_join_enz"/>
</dbReference>
<dbReference type="EMBL" id="AZDU01000026">
    <property type="protein sequence ID" value="KRL01548.1"/>
    <property type="molecule type" value="Genomic_DNA"/>
</dbReference>